<dbReference type="EMBL" id="HG994372">
    <property type="protein sequence ID" value="CAF2111560.1"/>
    <property type="molecule type" value="Genomic_DNA"/>
</dbReference>
<sequence>MPPEFNPYVSPSPAPKNDISKIRHEFDLAKQRFLNTSKALINMPKMQSSRFAID</sequence>
<dbReference type="AlphaFoldDB" id="A0A816UPX9"/>
<evidence type="ECO:0000313" key="1">
    <source>
        <dbReference type="EMBL" id="CAF2111560.1"/>
    </source>
</evidence>
<accession>A0A816UPX9</accession>
<protein>
    <submittedName>
        <fullName evidence="1">(rape) hypothetical protein</fullName>
    </submittedName>
</protein>
<dbReference type="Proteomes" id="UP001295469">
    <property type="component" value="Chromosome C08"/>
</dbReference>
<gene>
    <name evidence="1" type="ORF">DARMORV10_C08P29040.1</name>
</gene>
<reference evidence="1" key="1">
    <citation type="submission" date="2021-01" db="EMBL/GenBank/DDBJ databases">
        <authorList>
            <consortium name="Genoscope - CEA"/>
            <person name="William W."/>
        </authorList>
    </citation>
    <scope>NUCLEOTIDE SEQUENCE</scope>
</reference>
<name>A0A816UPX9_BRANA</name>
<organism evidence="1">
    <name type="scientific">Brassica napus</name>
    <name type="common">Rape</name>
    <dbReference type="NCBI Taxonomy" id="3708"/>
    <lineage>
        <taxon>Eukaryota</taxon>
        <taxon>Viridiplantae</taxon>
        <taxon>Streptophyta</taxon>
        <taxon>Embryophyta</taxon>
        <taxon>Tracheophyta</taxon>
        <taxon>Spermatophyta</taxon>
        <taxon>Magnoliopsida</taxon>
        <taxon>eudicotyledons</taxon>
        <taxon>Gunneridae</taxon>
        <taxon>Pentapetalae</taxon>
        <taxon>rosids</taxon>
        <taxon>malvids</taxon>
        <taxon>Brassicales</taxon>
        <taxon>Brassicaceae</taxon>
        <taxon>Brassiceae</taxon>
        <taxon>Brassica</taxon>
    </lineage>
</organism>
<proteinExistence type="predicted"/>